<keyword evidence="2" id="KW-1185">Reference proteome</keyword>
<evidence type="ECO:0000313" key="2">
    <source>
        <dbReference type="Proteomes" id="UP000690515"/>
    </source>
</evidence>
<comment type="caution">
    <text evidence="1">The sequence shown here is derived from an EMBL/GenBank/DDBJ whole genome shotgun (WGS) entry which is preliminary data.</text>
</comment>
<organism evidence="1 2">
    <name type="scientific">Zooshikella harenae</name>
    <dbReference type="NCBI Taxonomy" id="2827238"/>
    <lineage>
        <taxon>Bacteria</taxon>
        <taxon>Pseudomonadati</taxon>
        <taxon>Pseudomonadota</taxon>
        <taxon>Gammaproteobacteria</taxon>
        <taxon>Oceanospirillales</taxon>
        <taxon>Zooshikellaceae</taxon>
        <taxon>Zooshikella</taxon>
    </lineage>
</organism>
<sequence>MALKVAVDINDSLDDVLMGLDRSQADVKRAIKRAQRKYTAFIERLLIQAVVDASGVKRNLFKKHRMRVTTVYAEGKIKVWLGVNPVGLGYFGKVKEVPGGAKAGQHYRPGAFKISNREAAFKRASKARLPLVYQTQDIEPVAKPVVIQILKRGKQRLVTLLEQELNYALNHE</sequence>
<dbReference type="EMBL" id="JAGSOY010000235">
    <property type="protein sequence ID" value="MBU2714356.1"/>
    <property type="molecule type" value="Genomic_DNA"/>
</dbReference>
<accession>A0ABS5ZJV6</accession>
<proteinExistence type="predicted"/>
<evidence type="ECO:0008006" key="3">
    <source>
        <dbReference type="Google" id="ProtNLM"/>
    </source>
</evidence>
<protein>
    <recommendedName>
        <fullName evidence="3">Phage tail protein</fullName>
    </recommendedName>
</protein>
<gene>
    <name evidence="1" type="ORF">KCG35_25230</name>
</gene>
<evidence type="ECO:0000313" key="1">
    <source>
        <dbReference type="EMBL" id="MBU2714356.1"/>
    </source>
</evidence>
<dbReference type="RefSeq" id="WP_215822612.1">
    <property type="nucleotide sequence ID" value="NZ_JAGSOY010000235.1"/>
</dbReference>
<dbReference type="Proteomes" id="UP000690515">
    <property type="component" value="Unassembled WGS sequence"/>
</dbReference>
<name>A0ABS5ZJV6_9GAMM</name>
<reference evidence="1 2" key="1">
    <citation type="submission" date="2021-04" db="EMBL/GenBank/DDBJ databases">
        <authorList>
            <person name="Pira H."/>
            <person name="Risdian C."/>
            <person name="Wink J."/>
        </authorList>
    </citation>
    <scope>NUCLEOTIDE SEQUENCE [LARGE SCALE GENOMIC DNA]</scope>
    <source>
        <strain evidence="1 2">WH53</strain>
    </source>
</reference>